<evidence type="ECO:0000256" key="1">
    <source>
        <dbReference type="ARBA" id="ARBA00010528"/>
    </source>
</evidence>
<comment type="function">
    <text evidence="5">One of the primary rRNA binding proteins, this protein initially binds near the 5'-end of the 23S rRNA. It is important during the early stages of 50S assembly. It makes multiple contacts with different domains of the 23S rRNA in the assembled 50S subunit and ribosome.</text>
</comment>
<gene>
    <name evidence="5" type="primary">rplD</name>
    <name evidence="6" type="ORF">HQ43_03255</name>
</gene>
<protein>
    <recommendedName>
        <fullName evidence="4 5">Large ribosomal subunit protein uL4</fullName>
    </recommendedName>
</protein>
<dbReference type="InterPro" id="IPR013005">
    <property type="entry name" value="Ribosomal_uL4-like"/>
</dbReference>
<dbReference type="InterPro" id="IPR023574">
    <property type="entry name" value="Ribosomal_uL4_dom_sf"/>
</dbReference>
<evidence type="ECO:0000256" key="5">
    <source>
        <dbReference type="HAMAP-Rule" id="MF_01328"/>
    </source>
</evidence>
<name>A0ABR4XLS3_9PORP</name>
<keyword evidence="7" id="KW-1185">Reference proteome</keyword>
<keyword evidence="2 5" id="KW-0689">Ribosomal protein</keyword>
<comment type="similarity">
    <text evidence="1 5">Belongs to the universal ribosomal protein uL4 family.</text>
</comment>
<evidence type="ECO:0000256" key="2">
    <source>
        <dbReference type="ARBA" id="ARBA00022980"/>
    </source>
</evidence>
<dbReference type="Proteomes" id="UP000030101">
    <property type="component" value="Unassembled WGS sequence"/>
</dbReference>
<organism evidence="6 7">
    <name type="scientific">Porphyromonas canoris</name>
    <dbReference type="NCBI Taxonomy" id="36875"/>
    <lineage>
        <taxon>Bacteria</taxon>
        <taxon>Pseudomonadati</taxon>
        <taxon>Bacteroidota</taxon>
        <taxon>Bacteroidia</taxon>
        <taxon>Bacteroidales</taxon>
        <taxon>Porphyromonadaceae</taxon>
        <taxon>Porphyromonas</taxon>
    </lineage>
</organism>
<evidence type="ECO:0000313" key="7">
    <source>
        <dbReference type="Proteomes" id="UP000030101"/>
    </source>
</evidence>
<dbReference type="InterPro" id="IPR002136">
    <property type="entry name" value="Ribosomal_uL4"/>
</dbReference>
<dbReference type="RefSeq" id="WP_036789529.1">
    <property type="nucleotide sequence ID" value="NZ_JQZV01000006.1"/>
</dbReference>
<comment type="function">
    <text evidence="5">Forms part of the polypeptide exit tunnel.</text>
</comment>
<comment type="subunit">
    <text evidence="5">Part of the 50S ribosomal subunit.</text>
</comment>
<dbReference type="PANTHER" id="PTHR10746:SF6">
    <property type="entry name" value="LARGE RIBOSOMAL SUBUNIT PROTEIN UL4M"/>
    <property type="match status" value="1"/>
</dbReference>
<accession>A0ABR4XLS3</accession>
<proteinExistence type="inferred from homology"/>
<comment type="caution">
    <text evidence="6">The sequence shown here is derived from an EMBL/GenBank/DDBJ whole genome shotgun (WGS) entry which is preliminary data.</text>
</comment>
<dbReference type="NCBIfam" id="TIGR03953">
    <property type="entry name" value="rplD_bact"/>
    <property type="match status" value="1"/>
</dbReference>
<evidence type="ECO:0000256" key="4">
    <source>
        <dbReference type="ARBA" id="ARBA00035244"/>
    </source>
</evidence>
<keyword evidence="5" id="KW-0699">rRNA-binding</keyword>
<dbReference type="Pfam" id="PF00573">
    <property type="entry name" value="Ribosomal_L4"/>
    <property type="match status" value="1"/>
</dbReference>
<keyword evidence="3 5" id="KW-0687">Ribonucleoprotein</keyword>
<keyword evidence="5" id="KW-0694">RNA-binding</keyword>
<dbReference type="GO" id="GO:0005840">
    <property type="term" value="C:ribosome"/>
    <property type="evidence" value="ECO:0007669"/>
    <property type="project" value="UniProtKB-KW"/>
</dbReference>
<dbReference type="PANTHER" id="PTHR10746">
    <property type="entry name" value="50S RIBOSOMAL PROTEIN L4"/>
    <property type="match status" value="1"/>
</dbReference>
<dbReference type="Gene3D" id="3.40.1370.10">
    <property type="match status" value="1"/>
</dbReference>
<dbReference type="HAMAP" id="MF_01328_B">
    <property type="entry name" value="Ribosomal_uL4_B"/>
    <property type="match status" value="1"/>
</dbReference>
<dbReference type="EMBL" id="JQZV01000006">
    <property type="protein sequence ID" value="KGN92903.1"/>
    <property type="molecule type" value="Genomic_DNA"/>
</dbReference>
<reference evidence="6 7" key="1">
    <citation type="submission" date="2014-08" db="EMBL/GenBank/DDBJ databases">
        <title>Porphyromonas canoris strain:OH2762 Genome sequencing.</title>
        <authorList>
            <person name="Wallis C."/>
            <person name="Deusch O."/>
            <person name="O'Flynn C."/>
            <person name="Davis I."/>
            <person name="Jospin G."/>
            <person name="Darling A.E."/>
            <person name="Coil D.A."/>
            <person name="Alexiev A."/>
            <person name="Horsfall A."/>
            <person name="Kirkwood N."/>
            <person name="Harris S."/>
            <person name="Eisen J.A."/>
        </authorList>
    </citation>
    <scope>NUCLEOTIDE SEQUENCE [LARGE SCALE GENOMIC DNA]</scope>
    <source>
        <strain evidence="7">COT-108 OH2762</strain>
    </source>
</reference>
<dbReference type="SUPFAM" id="SSF52166">
    <property type="entry name" value="Ribosomal protein L4"/>
    <property type="match status" value="1"/>
</dbReference>
<evidence type="ECO:0000256" key="3">
    <source>
        <dbReference type="ARBA" id="ARBA00023274"/>
    </source>
</evidence>
<evidence type="ECO:0000313" key="6">
    <source>
        <dbReference type="EMBL" id="KGN92903.1"/>
    </source>
</evidence>
<sequence>MEVKVLDINGVETGRTVTLPESLFGIEPNDHAIYLAVKQYRANQRQGTHATKERSMLSGSTRKLIRQKGSGGARRGDINSPLLRGGATVFGPQPRSYRQKLNKKVKNLARASALSYKAKNQEVIVVEDFSFESPKTKRFVGILKALKVDAARTLMVLNNADNFVYLSARNIPNVSLMNVKLLNTYKVLESKYMVITESALGEMVNVLNA</sequence>